<keyword evidence="3 5" id="KW-0234">DNA repair</keyword>
<dbReference type="InterPro" id="IPR036353">
    <property type="entry name" value="XPC-bd_sf"/>
</dbReference>
<evidence type="ECO:0000313" key="10">
    <source>
        <dbReference type="Proteomes" id="UP000030640"/>
    </source>
</evidence>
<dbReference type="GO" id="GO:0070628">
    <property type="term" value="F:proteasome binding"/>
    <property type="evidence" value="ECO:0007669"/>
    <property type="project" value="TreeGrafter"/>
</dbReference>
<evidence type="ECO:0000259" key="8">
    <source>
        <dbReference type="PROSITE" id="PS50053"/>
    </source>
</evidence>
<dbReference type="PROSITE" id="PS50053">
    <property type="entry name" value="UBIQUITIN_2"/>
    <property type="match status" value="1"/>
</dbReference>
<organism evidence="9 10">
    <name type="scientific">Plasmodium inui San Antonio 1</name>
    <dbReference type="NCBI Taxonomy" id="1237626"/>
    <lineage>
        <taxon>Eukaryota</taxon>
        <taxon>Sar</taxon>
        <taxon>Alveolata</taxon>
        <taxon>Apicomplexa</taxon>
        <taxon>Aconoidasida</taxon>
        <taxon>Haemosporida</taxon>
        <taxon>Plasmodiidae</taxon>
        <taxon>Plasmodium</taxon>
        <taxon>Plasmodium (Plasmodium)</taxon>
    </lineage>
</organism>
<dbReference type="InterPro" id="IPR004806">
    <property type="entry name" value="Rad23"/>
</dbReference>
<feature type="compositionally biased region" description="Low complexity" evidence="6">
    <location>
        <begin position="207"/>
        <end position="221"/>
    </location>
</feature>
<dbReference type="OrthoDB" id="419317at2759"/>
<comment type="function">
    <text evidence="5">Multiubiquitin chain receptor involved in modulation of proteasomal degradation. Involved in nucleotide excision repair.</text>
</comment>
<dbReference type="SUPFAM" id="SSF46934">
    <property type="entry name" value="UBA-like"/>
    <property type="match status" value="2"/>
</dbReference>
<feature type="compositionally biased region" description="Polar residues" evidence="6">
    <location>
        <begin position="101"/>
        <end position="115"/>
    </location>
</feature>
<feature type="domain" description="UBA" evidence="7">
    <location>
        <begin position="132"/>
        <end position="175"/>
    </location>
</feature>
<dbReference type="AlphaFoldDB" id="W7A6P3"/>
<feature type="domain" description="Ubiquitin-like" evidence="8">
    <location>
        <begin position="1"/>
        <end position="54"/>
    </location>
</feature>
<dbReference type="GO" id="GO:0043130">
    <property type="term" value="F:ubiquitin binding"/>
    <property type="evidence" value="ECO:0007669"/>
    <property type="project" value="UniProtKB-UniRule"/>
</dbReference>
<dbReference type="CDD" id="cd14280">
    <property type="entry name" value="UBA1_Rad23_like"/>
    <property type="match status" value="1"/>
</dbReference>
<feature type="region of interest" description="Disordered" evidence="6">
    <location>
        <begin position="198"/>
        <end position="238"/>
    </location>
</feature>
<dbReference type="Gene3D" id="1.10.8.10">
    <property type="entry name" value="DNA helicase RuvA subunit, C-terminal domain"/>
    <property type="match status" value="2"/>
</dbReference>
<dbReference type="GO" id="GO:0005829">
    <property type="term" value="C:cytosol"/>
    <property type="evidence" value="ECO:0007669"/>
    <property type="project" value="TreeGrafter"/>
</dbReference>
<dbReference type="CDD" id="cd01805">
    <property type="entry name" value="Ubl_Rad23"/>
    <property type="match status" value="1"/>
</dbReference>
<dbReference type="PROSITE" id="PS50030">
    <property type="entry name" value="UBA"/>
    <property type="match status" value="2"/>
</dbReference>
<evidence type="ECO:0000313" key="9">
    <source>
        <dbReference type="EMBL" id="EUD67450.1"/>
    </source>
</evidence>
<dbReference type="Pfam" id="PF09280">
    <property type="entry name" value="XPC-binding"/>
    <property type="match status" value="1"/>
</dbReference>
<dbReference type="GO" id="GO:0043161">
    <property type="term" value="P:proteasome-mediated ubiquitin-dependent protein catabolic process"/>
    <property type="evidence" value="ECO:0007669"/>
    <property type="project" value="UniProtKB-UniRule"/>
</dbReference>
<keyword evidence="1" id="KW-0677">Repeat</keyword>
<dbReference type="FunFam" id="1.10.8.10:FF:000002">
    <property type="entry name" value="UV excision repair protein RAD23 homolog"/>
    <property type="match status" value="1"/>
</dbReference>
<evidence type="ECO:0000256" key="5">
    <source>
        <dbReference type="RuleBase" id="RU367049"/>
    </source>
</evidence>
<dbReference type="GO" id="GO:0031593">
    <property type="term" value="F:polyubiquitin modification-dependent protein binding"/>
    <property type="evidence" value="ECO:0007669"/>
    <property type="project" value="UniProtKB-UniRule"/>
</dbReference>
<dbReference type="Pfam" id="PF00240">
    <property type="entry name" value="ubiquitin"/>
    <property type="match status" value="1"/>
</dbReference>
<dbReference type="Pfam" id="PF00627">
    <property type="entry name" value="UBA"/>
    <property type="match status" value="2"/>
</dbReference>
<gene>
    <name evidence="9" type="ORF">C922_02156</name>
</gene>
<keyword evidence="10" id="KW-1185">Reference proteome</keyword>
<dbReference type="PANTHER" id="PTHR10621:SF0">
    <property type="entry name" value="UV EXCISION REPAIR PROTEIN RAD23"/>
    <property type="match status" value="1"/>
</dbReference>
<dbReference type="InterPro" id="IPR000626">
    <property type="entry name" value="Ubiquitin-like_dom"/>
</dbReference>
<dbReference type="SUPFAM" id="SSF54236">
    <property type="entry name" value="Ubiquitin-like"/>
    <property type="match status" value="1"/>
</dbReference>
<dbReference type="GO" id="GO:0005654">
    <property type="term" value="C:nucleoplasm"/>
    <property type="evidence" value="ECO:0007669"/>
    <property type="project" value="TreeGrafter"/>
</dbReference>
<dbReference type="CDD" id="cd14281">
    <property type="entry name" value="UBA2_Rad23_like"/>
    <property type="match status" value="1"/>
</dbReference>
<comment type="similarity">
    <text evidence="5">Belongs to the RAD23 family.</text>
</comment>
<dbReference type="Gene3D" id="1.10.10.540">
    <property type="entry name" value="XPC-binding domain"/>
    <property type="match status" value="1"/>
</dbReference>
<sequence length="402" mass="45221">MKIKVRTLQNNEEEISVDNDDTILDVKKKIEVAFPEMPCDKQKLIFSGNILTDESKAVDILKENDIVIVMACKKVFTSTKNNQTKESSSTNVLKNKEKTLLPTNYDQKNAASNASEEGRESKNLNNAESALVIGEKLKETIDNICAMGFEREAVRKAMMVAFNNPNRAIDYLTNGFPDESEVNEISSINTLNGMNEMDAANQMDGANPPNETNETNETNENSYEREDNDNAPNLPNLLNNYNALAENSRQSVPDNADQFRNSPFFNILRDVALSNPQRIPEILEMIGRTDPSFLEFIRENQGEFIRAIQNYGNNDQTGNTENDLMAGEAFADQGNQNITDPNNENFHIPITPLNENEMESIKKLESLGFPKHLALEAFIACDKNEEMAANYLFENMNDYASE</sequence>
<protein>
    <recommendedName>
        <fullName evidence="5">UV excision repair protein RAD23</fullName>
    </recommendedName>
</protein>
<evidence type="ECO:0000256" key="1">
    <source>
        <dbReference type="ARBA" id="ARBA00022737"/>
    </source>
</evidence>
<keyword evidence="5" id="KW-0963">Cytoplasm</keyword>
<dbReference type="InterPro" id="IPR015940">
    <property type="entry name" value="UBA"/>
</dbReference>
<dbReference type="GeneID" id="20037430"/>
<dbReference type="InterPro" id="IPR029071">
    <property type="entry name" value="Ubiquitin-like_domsf"/>
</dbReference>
<dbReference type="InterPro" id="IPR015360">
    <property type="entry name" value="XPC-bd"/>
</dbReference>
<dbReference type="PANTHER" id="PTHR10621">
    <property type="entry name" value="UV EXCISION REPAIR PROTEIN RAD23"/>
    <property type="match status" value="1"/>
</dbReference>
<evidence type="ECO:0000256" key="3">
    <source>
        <dbReference type="ARBA" id="ARBA00023204"/>
    </source>
</evidence>
<dbReference type="PRINTS" id="PR01839">
    <property type="entry name" value="RAD23PROTEIN"/>
</dbReference>
<dbReference type="SMART" id="SM00165">
    <property type="entry name" value="UBA"/>
    <property type="match status" value="2"/>
</dbReference>
<dbReference type="SUPFAM" id="SSF101238">
    <property type="entry name" value="XPC-binding domain"/>
    <property type="match status" value="1"/>
</dbReference>
<feature type="region of interest" description="Disordered" evidence="6">
    <location>
        <begin position="80"/>
        <end position="122"/>
    </location>
</feature>
<evidence type="ECO:0000256" key="6">
    <source>
        <dbReference type="SAM" id="MobiDB-lite"/>
    </source>
</evidence>
<keyword evidence="2 5" id="KW-0227">DNA damage</keyword>
<dbReference type="VEuPathDB" id="PlasmoDB:C922_02156"/>
<name>W7A6P3_9APIC</name>
<dbReference type="EMBL" id="KI965466">
    <property type="protein sequence ID" value="EUD67450.1"/>
    <property type="molecule type" value="Genomic_DNA"/>
</dbReference>
<accession>W7A6P3</accession>
<comment type="subcellular location">
    <subcellularLocation>
        <location evidence="5">Nucleus</location>
    </subcellularLocation>
    <subcellularLocation>
        <location evidence="5">Cytoplasm</location>
    </subcellularLocation>
</comment>
<dbReference type="GO" id="GO:0003684">
    <property type="term" value="F:damaged DNA binding"/>
    <property type="evidence" value="ECO:0007669"/>
    <property type="project" value="UniProtKB-UniRule"/>
</dbReference>
<evidence type="ECO:0000256" key="2">
    <source>
        <dbReference type="ARBA" id="ARBA00022763"/>
    </source>
</evidence>
<dbReference type="GO" id="GO:0006289">
    <property type="term" value="P:nucleotide-excision repair"/>
    <property type="evidence" value="ECO:0007669"/>
    <property type="project" value="UniProtKB-UniRule"/>
</dbReference>
<feature type="compositionally biased region" description="Polar residues" evidence="6">
    <location>
        <begin position="80"/>
        <end position="93"/>
    </location>
</feature>
<proteinExistence type="inferred from homology"/>
<dbReference type="InterPro" id="IPR009060">
    <property type="entry name" value="UBA-like_sf"/>
</dbReference>
<dbReference type="RefSeq" id="XP_008815977.1">
    <property type="nucleotide sequence ID" value="XM_008817755.1"/>
</dbReference>
<dbReference type="Proteomes" id="UP000030640">
    <property type="component" value="Unassembled WGS sequence"/>
</dbReference>
<reference evidence="9 10" key="1">
    <citation type="submission" date="2013-02" db="EMBL/GenBank/DDBJ databases">
        <title>The Genome Sequence of Plasmodium inui San Antonio 1.</title>
        <authorList>
            <consortium name="The Broad Institute Genome Sequencing Platform"/>
            <consortium name="The Broad Institute Genome Sequencing Center for Infectious Disease"/>
            <person name="Neafsey D."/>
            <person name="Cheeseman I."/>
            <person name="Volkman S."/>
            <person name="Adams J."/>
            <person name="Walker B."/>
            <person name="Young S.K."/>
            <person name="Zeng Q."/>
            <person name="Gargeya S."/>
            <person name="Fitzgerald M."/>
            <person name="Haas B."/>
            <person name="Abouelleil A."/>
            <person name="Alvarado L."/>
            <person name="Arachchi H.M."/>
            <person name="Berlin A.M."/>
            <person name="Chapman S.B."/>
            <person name="Dewar J."/>
            <person name="Goldberg J."/>
            <person name="Griggs A."/>
            <person name="Gujja S."/>
            <person name="Hansen M."/>
            <person name="Howarth C."/>
            <person name="Imamovic A."/>
            <person name="Larimer J."/>
            <person name="McCowan C."/>
            <person name="Murphy C."/>
            <person name="Neiman D."/>
            <person name="Pearson M."/>
            <person name="Priest M."/>
            <person name="Roberts A."/>
            <person name="Saif S."/>
            <person name="Shea T."/>
            <person name="Sisk P."/>
            <person name="Sykes S."/>
            <person name="Wortman J."/>
            <person name="Nusbaum C."/>
            <person name="Birren B."/>
        </authorList>
    </citation>
    <scope>NUCLEOTIDE SEQUENCE [LARGE SCALE GENOMIC DNA]</scope>
    <source>
        <strain evidence="9 10">San Antonio 1</strain>
    </source>
</reference>
<evidence type="ECO:0000256" key="4">
    <source>
        <dbReference type="ARBA" id="ARBA00023242"/>
    </source>
</evidence>
<feature type="domain" description="UBA" evidence="7">
    <location>
        <begin position="352"/>
        <end position="395"/>
    </location>
</feature>
<evidence type="ECO:0000259" key="7">
    <source>
        <dbReference type="PROSITE" id="PS50030"/>
    </source>
</evidence>
<keyword evidence="4 5" id="KW-0539">Nucleus</keyword>
<dbReference type="FunFam" id="1.10.8.10:FF:000003">
    <property type="entry name" value="UV excision repair protein RAD23 homolog"/>
    <property type="match status" value="1"/>
</dbReference>
<dbReference type="SMART" id="SM00213">
    <property type="entry name" value="UBQ"/>
    <property type="match status" value="1"/>
</dbReference>
<dbReference type="Gene3D" id="3.10.20.90">
    <property type="entry name" value="Phosphatidylinositol 3-kinase Catalytic Subunit, Chain A, domain 1"/>
    <property type="match status" value="1"/>
</dbReference>